<feature type="binding site" evidence="14">
    <location>
        <begin position="267"/>
        <end position="273"/>
    </location>
    <ligand>
        <name>S-adenosyl-L-methionine</name>
        <dbReference type="ChEBI" id="CHEBI:59789"/>
    </ligand>
</feature>
<keyword evidence="7 14" id="KW-0489">Methyltransferase</keyword>
<dbReference type="RefSeq" id="WP_125943583.1">
    <property type="nucleotide sequence ID" value="NZ_PXZH01000004.1"/>
</dbReference>
<evidence type="ECO:0000256" key="10">
    <source>
        <dbReference type="ARBA" id="ARBA00022884"/>
    </source>
</evidence>
<dbReference type="EC" id="2.1.1.176" evidence="4"/>
<dbReference type="SUPFAM" id="SSF53335">
    <property type="entry name" value="S-adenosyl-L-methionine-dependent methyltransferases"/>
    <property type="match status" value="1"/>
</dbReference>
<dbReference type="InterPro" id="IPR004573">
    <property type="entry name" value="rRNA_ssu_MeTfrase_B"/>
</dbReference>
<dbReference type="InterPro" id="IPR018314">
    <property type="entry name" value="RsmB/NOL1/NOP2-like_CS"/>
</dbReference>
<feature type="binding site" evidence="14">
    <location>
        <position position="320"/>
    </location>
    <ligand>
        <name>S-adenosyl-L-methionine</name>
        <dbReference type="ChEBI" id="CHEBI:59789"/>
    </ligand>
</feature>
<dbReference type="GO" id="GO:0003723">
    <property type="term" value="F:RNA binding"/>
    <property type="evidence" value="ECO:0007669"/>
    <property type="project" value="UniProtKB-UniRule"/>
</dbReference>
<dbReference type="InterPro" id="IPR006027">
    <property type="entry name" value="NusB_RsmB_TIM44"/>
</dbReference>
<dbReference type="InterPro" id="IPR035926">
    <property type="entry name" value="NusB-like_sf"/>
</dbReference>
<dbReference type="Proteomes" id="UP000277864">
    <property type="component" value="Unassembled WGS sequence"/>
</dbReference>
<organism evidence="16 17">
    <name type="scientific">Vagococcus humatus</name>
    <dbReference type="NCBI Taxonomy" id="1889241"/>
    <lineage>
        <taxon>Bacteria</taxon>
        <taxon>Bacillati</taxon>
        <taxon>Bacillota</taxon>
        <taxon>Bacilli</taxon>
        <taxon>Lactobacillales</taxon>
        <taxon>Enterococcaceae</taxon>
        <taxon>Vagococcus</taxon>
    </lineage>
</organism>
<evidence type="ECO:0000256" key="11">
    <source>
        <dbReference type="ARBA" id="ARBA00030399"/>
    </source>
</evidence>
<dbReference type="PANTHER" id="PTHR22807">
    <property type="entry name" value="NOP2 YEAST -RELATED NOL1/NOP2/FMU SUN DOMAIN-CONTAINING"/>
    <property type="match status" value="1"/>
</dbReference>
<evidence type="ECO:0000256" key="5">
    <source>
        <dbReference type="ARBA" id="ARBA00022490"/>
    </source>
</evidence>
<feature type="domain" description="SAM-dependent MTase RsmB/NOP-type" evidence="15">
    <location>
        <begin position="178"/>
        <end position="455"/>
    </location>
</feature>
<comment type="subcellular location">
    <subcellularLocation>
        <location evidence="2">Cytoplasm</location>
    </subcellularLocation>
</comment>
<dbReference type="SUPFAM" id="SSF48013">
    <property type="entry name" value="NusB-like"/>
    <property type="match status" value="1"/>
</dbReference>
<feature type="binding site" evidence="14">
    <location>
        <position position="341"/>
    </location>
    <ligand>
        <name>S-adenosyl-L-methionine</name>
        <dbReference type="ChEBI" id="CHEBI:59789"/>
    </ligand>
</feature>
<dbReference type="AlphaFoldDB" id="A0A3R9YWG4"/>
<feature type="binding site" evidence="14">
    <location>
        <position position="292"/>
    </location>
    <ligand>
        <name>S-adenosyl-L-methionine</name>
        <dbReference type="ChEBI" id="CHEBI:59789"/>
    </ligand>
</feature>
<evidence type="ECO:0000256" key="7">
    <source>
        <dbReference type="ARBA" id="ARBA00022603"/>
    </source>
</evidence>
<dbReference type="Gene3D" id="3.30.70.1170">
    <property type="entry name" value="Sun protein, domain 3"/>
    <property type="match status" value="1"/>
</dbReference>
<evidence type="ECO:0000256" key="6">
    <source>
        <dbReference type="ARBA" id="ARBA00022552"/>
    </source>
</evidence>
<dbReference type="Pfam" id="PF01189">
    <property type="entry name" value="Methyltr_RsmB-F"/>
    <property type="match status" value="1"/>
</dbReference>
<evidence type="ECO:0000256" key="1">
    <source>
        <dbReference type="ARBA" id="ARBA00002724"/>
    </source>
</evidence>
<dbReference type="NCBIfam" id="TIGR00563">
    <property type="entry name" value="rsmB"/>
    <property type="match status" value="1"/>
</dbReference>
<dbReference type="PROSITE" id="PS01153">
    <property type="entry name" value="NOL1_NOP2_SUN"/>
    <property type="match status" value="1"/>
</dbReference>
<dbReference type="FunFam" id="1.10.940.10:FF:000006">
    <property type="entry name" value="16S rRNA (Cytosine(967)-C(5))-methyltransferase RsmB"/>
    <property type="match status" value="1"/>
</dbReference>
<comment type="function">
    <text evidence="1">Specifically methylates the cytosine at position 967 (m5C967) of 16S rRNA.</text>
</comment>
<keyword evidence="8 14" id="KW-0808">Transferase</keyword>
<dbReference type="NCBIfam" id="NF011494">
    <property type="entry name" value="PRK14902.1"/>
    <property type="match status" value="1"/>
</dbReference>
<gene>
    <name evidence="16" type="ORF">C7P63_07635</name>
</gene>
<dbReference type="FunFam" id="3.40.50.150:FF:000022">
    <property type="entry name" value="Ribosomal RNA small subunit methyltransferase B"/>
    <property type="match status" value="1"/>
</dbReference>
<dbReference type="InterPro" id="IPR049560">
    <property type="entry name" value="MeTrfase_RsmB-F_NOP2_cat"/>
</dbReference>
<evidence type="ECO:0000313" key="17">
    <source>
        <dbReference type="Proteomes" id="UP000277864"/>
    </source>
</evidence>
<dbReference type="InterPro" id="IPR029063">
    <property type="entry name" value="SAM-dependent_MTases_sf"/>
</dbReference>
<keyword evidence="6" id="KW-0698">rRNA processing</keyword>
<comment type="catalytic activity">
    <reaction evidence="13">
        <text>cytidine(967) in 16S rRNA + S-adenosyl-L-methionine = 5-methylcytidine(967) in 16S rRNA + S-adenosyl-L-homocysteine + H(+)</text>
        <dbReference type="Rhea" id="RHEA:42748"/>
        <dbReference type="Rhea" id="RHEA-COMP:10219"/>
        <dbReference type="Rhea" id="RHEA-COMP:10220"/>
        <dbReference type="ChEBI" id="CHEBI:15378"/>
        <dbReference type="ChEBI" id="CHEBI:57856"/>
        <dbReference type="ChEBI" id="CHEBI:59789"/>
        <dbReference type="ChEBI" id="CHEBI:74483"/>
        <dbReference type="ChEBI" id="CHEBI:82748"/>
        <dbReference type="EC" id="2.1.1.176"/>
    </reaction>
</comment>
<dbReference type="OrthoDB" id="9810297at2"/>
<dbReference type="InterPro" id="IPR023267">
    <property type="entry name" value="RCMT"/>
</dbReference>
<dbReference type="Gene3D" id="1.10.940.10">
    <property type="entry name" value="NusB-like"/>
    <property type="match status" value="1"/>
</dbReference>
<accession>A0A3R9YWG4</accession>
<dbReference type="PRINTS" id="PR02008">
    <property type="entry name" value="RCMTFAMILY"/>
</dbReference>
<dbReference type="GO" id="GO:0006355">
    <property type="term" value="P:regulation of DNA-templated transcription"/>
    <property type="evidence" value="ECO:0007669"/>
    <property type="project" value="InterPro"/>
</dbReference>
<dbReference type="PANTHER" id="PTHR22807:SF53">
    <property type="entry name" value="RIBOSOMAL RNA SMALL SUBUNIT METHYLTRANSFERASE B-RELATED"/>
    <property type="match status" value="1"/>
</dbReference>
<evidence type="ECO:0000256" key="8">
    <source>
        <dbReference type="ARBA" id="ARBA00022679"/>
    </source>
</evidence>
<dbReference type="EMBL" id="PXZH01000004">
    <property type="protein sequence ID" value="RST88906.1"/>
    <property type="molecule type" value="Genomic_DNA"/>
</dbReference>
<comment type="caution">
    <text evidence="16">The sequence shown here is derived from an EMBL/GenBank/DDBJ whole genome shotgun (WGS) entry which is preliminary data.</text>
</comment>
<evidence type="ECO:0000256" key="14">
    <source>
        <dbReference type="PROSITE-ProRule" id="PRU01023"/>
    </source>
</evidence>
<protein>
    <recommendedName>
        <fullName evidence="4">16S rRNA (cytosine(967)-C(5))-methyltransferase</fullName>
        <ecNumber evidence="4">2.1.1.176</ecNumber>
    </recommendedName>
    <alternativeName>
        <fullName evidence="11">16S rRNA m5C967 methyltransferase</fullName>
    </alternativeName>
    <alternativeName>
        <fullName evidence="12">rRNA (cytosine-C(5)-)-methyltransferase RsmB</fullName>
    </alternativeName>
</protein>
<keyword evidence="9 14" id="KW-0949">S-adenosyl-L-methionine</keyword>
<dbReference type="PROSITE" id="PS51686">
    <property type="entry name" value="SAM_MT_RSMB_NOP"/>
    <property type="match status" value="1"/>
</dbReference>
<feature type="active site" description="Nucleophile" evidence="14">
    <location>
        <position position="394"/>
    </location>
</feature>
<dbReference type="GO" id="GO:0005737">
    <property type="term" value="C:cytoplasm"/>
    <property type="evidence" value="ECO:0007669"/>
    <property type="project" value="UniProtKB-SubCell"/>
</dbReference>
<evidence type="ECO:0000256" key="2">
    <source>
        <dbReference type="ARBA" id="ARBA00004496"/>
    </source>
</evidence>
<dbReference type="InterPro" id="IPR054728">
    <property type="entry name" value="RsmB-like_ferredoxin"/>
</dbReference>
<proteinExistence type="inferred from homology"/>
<dbReference type="Gene3D" id="3.40.50.150">
    <property type="entry name" value="Vaccinia Virus protein VP39"/>
    <property type="match status" value="1"/>
</dbReference>
<dbReference type="Pfam" id="PF01029">
    <property type="entry name" value="NusB"/>
    <property type="match status" value="1"/>
</dbReference>
<evidence type="ECO:0000256" key="9">
    <source>
        <dbReference type="ARBA" id="ARBA00022691"/>
    </source>
</evidence>
<dbReference type="CDD" id="cd02440">
    <property type="entry name" value="AdoMet_MTases"/>
    <property type="match status" value="1"/>
</dbReference>
<evidence type="ECO:0000256" key="12">
    <source>
        <dbReference type="ARBA" id="ARBA00031088"/>
    </source>
</evidence>
<evidence type="ECO:0000256" key="13">
    <source>
        <dbReference type="ARBA" id="ARBA00047283"/>
    </source>
</evidence>
<keyword evidence="17" id="KW-1185">Reference proteome</keyword>
<evidence type="ECO:0000259" key="15">
    <source>
        <dbReference type="PROSITE" id="PS51686"/>
    </source>
</evidence>
<sequence length="456" mass="51207">MKPKKIAKHIQKNPRYQAMALLTRVEGEQAYSNLLVNQVIEENNWSPEDAGLFTELVYGTLSRKITLEYYLRSFLKPDQSVEDWVFQLLLISLYQLEYLDRVPAYGIINDAVDIGKAKGHGGIGKFINGVLRNVQRQGVPDTSLISDELQRMSIELSLPKWLLKRLIASIGKEETVALGLSLFEPSKVSARVNTDVMTREQALTALKEEGFDVESSAISPVGIVGKKGFLAGSHLFETGALTIQDESSMLVAPSLRLEANHQVLDACAAPGGKTTHIATYIDAHQGQVHALDIYEHKTKLIKENAKRLQVEQKITTHISDARDLEQAFPSRDTKFDRILVDAPCSGFGLMRRKPDIKYSKNPKDFEKLPELQYEILEAAAKKIKQWGIIVYSTCTILEEENQQVIDRFLANHPDFETIDVLGSQMVPKAVKNQSVSLYPHQYMTDGFFICCLKQKG</sequence>
<dbReference type="Pfam" id="PF22458">
    <property type="entry name" value="RsmF-B_ferredox"/>
    <property type="match status" value="1"/>
</dbReference>
<keyword evidence="5" id="KW-0963">Cytoplasm</keyword>
<comment type="similarity">
    <text evidence="3 14">Belongs to the class I-like SAM-binding methyltransferase superfamily. RsmB/NOP family.</text>
</comment>
<evidence type="ECO:0000256" key="4">
    <source>
        <dbReference type="ARBA" id="ARBA00012140"/>
    </source>
</evidence>
<dbReference type="GO" id="GO:0008649">
    <property type="term" value="F:rRNA methyltransferase activity"/>
    <property type="evidence" value="ECO:0007669"/>
    <property type="project" value="InterPro"/>
</dbReference>
<evidence type="ECO:0000256" key="3">
    <source>
        <dbReference type="ARBA" id="ARBA00007494"/>
    </source>
</evidence>
<name>A0A3R9YWG4_9ENTE</name>
<evidence type="ECO:0000313" key="16">
    <source>
        <dbReference type="EMBL" id="RST88906.1"/>
    </source>
</evidence>
<dbReference type="InterPro" id="IPR001678">
    <property type="entry name" value="MeTrfase_RsmB-F_NOP2_dom"/>
</dbReference>
<reference evidence="16 17" key="1">
    <citation type="submission" date="2018-03" db="EMBL/GenBank/DDBJ databases">
        <authorList>
            <person name="Gulvik C.A."/>
        </authorList>
    </citation>
    <scope>NUCLEOTIDE SEQUENCE [LARGE SCALE GENOMIC DNA]</scope>
    <source>
        <strain evidence="16 17">JCM 31581</strain>
    </source>
</reference>
<keyword evidence="10 14" id="KW-0694">RNA-binding</keyword>